<protein>
    <submittedName>
        <fullName evidence="1">Uncharacterized protein</fullName>
    </submittedName>
</protein>
<dbReference type="EMBL" id="BIFR01000001">
    <property type="protein sequence ID" value="GCE10594.1"/>
    <property type="molecule type" value="Genomic_DNA"/>
</dbReference>
<evidence type="ECO:0000313" key="1">
    <source>
        <dbReference type="EMBL" id="GCE10594.1"/>
    </source>
</evidence>
<sequence length="339" mass="40115">MSERNPPYVSYLYIERHNFTQEWLLGILHYLWRHGLSFSPFAHVHGTWEEQLQASDFQIQGIEASTLQEALHCSLSEGSIYITFWDGNLEYDLYLDPQNLARRQEAERYVARETDEQEKQVWIETLQELEQREPVAVLFLYCDQTTDHDIFTEMPETTNERLYLRSYRGHLHWTKKLCEYVQPLFAFNTPNRFHRIPEDEELVLWLRLANGEQPDALRYLSLNGNCYLPQHLVTKEFLSAALEIPTCTIERLSTGGVFCSVRDGYYAYESNQINWHYYMAYAHCYDGDPRFWPEEKLHECLAHVKRSYDLSLLVGNKDGAYSARNLQTSIDKKLQRRDS</sequence>
<evidence type="ECO:0000313" key="2">
    <source>
        <dbReference type="Proteomes" id="UP000287352"/>
    </source>
</evidence>
<reference evidence="2" key="1">
    <citation type="submission" date="2018-12" db="EMBL/GenBank/DDBJ databases">
        <title>Tengunoibacter tsumagoiensis gen. nov., sp. nov., Dictyobacter kobayashii sp. nov., D. alpinus sp. nov., and D. joshuensis sp. nov. and description of Dictyobacteraceae fam. nov. within the order Ktedonobacterales isolated from Tengu-no-mugimeshi.</title>
        <authorList>
            <person name="Wang C.M."/>
            <person name="Zheng Y."/>
            <person name="Sakai Y."/>
            <person name="Toyoda A."/>
            <person name="Minakuchi Y."/>
            <person name="Abe K."/>
            <person name="Yokota A."/>
            <person name="Yabe S."/>
        </authorList>
    </citation>
    <scope>NUCLEOTIDE SEQUENCE [LARGE SCALE GENOMIC DNA]</scope>
    <source>
        <strain evidence="2">Uno3</strain>
    </source>
</reference>
<dbReference type="Proteomes" id="UP000287352">
    <property type="component" value="Unassembled WGS sequence"/>
</dbReference>
<dbReference type="AlphaFoldDB" id="A0A401ZV47"/>
<dbReference type="RefSeq" id="WP_126578186.1">
    <property type="nucleotide sequence ID" value="NZ_BIFR01000001.1"/>
</dbReference>
<gene>
    <name evidence="1" type="ORF">KTT_04530</name>
</gene>
<organism evidence="1 2">
    <name type="scientific">Tengunoibacter tsumagoiensis</name>
    <dbReference type="NCBI Taxonomy" id="2014871"/>
    <lineage>
        <taxon>Bacteria</taxon>
        <taxon>Bacillati</taxon>
        <taxon>Chloroflexota</taxon>
        <taxon>Ktedonobacteria</taxon>
        <taxon>Ktedonobacterales</taxon>
        <taxon>Dictyobacteraceae</taxon>
        <taxon>Tengunoibacter</taxon>
    </lineage>
</organism>
<proteinExistence type="predicted"/>
<dbReference type="OrthoDB" id="9761985at2"/>
<comment type="caution">
    <text evidence="1">The sequence shown here is derived from an EMBL/GenBank/DDBJ whole genome shotgun (WGS) entry which is preliminary data.</text>
</comment>
<accession>A0A401ZV47</accession>
<keyword evidence="2" id="KW-1185">Reference proteome</keyword>
<name>A0A401ZV47_9CHLR</name>